<keyword evidence="4" id="KW-0378">Hydrolase</keyword>
<dbReference type="Proteomes" id="UP000285961">
    <property type="component" value="Unassembled WGS sequence"/>
</dbReference>
<dbReference type="Gene3D" id="3.40.50.1820">
    <property type="entry name" value="alpha/beta hydrolase"/>
    <property type="match status" value="1"/>
</dbReference>
<sequence length="259" mass="28226">MVKEKQSPAFSFVRGDVGCLLVHGFGDTAALMEPMRVHLNTQGVITKAITLPGHGTSLKDFANISNQKLLGMVEMEYARLKENNDAAVIVGFSMGGLLALQLATMRGVDGVVTICAPAFPKGGVAGERTLKLAAKLGSVLGANIPKLGFTSLADKTLSEYLVGYKSYPSQSVLRLVEMMEATRAIFKRVTAPILIVQSRRDDVIWKDSGKHIFDSVSSTEKRLVHLENSRHKAPLDRDRHILFDEVGRFCLSCVKRPAS</sequence>
<reference evidence="4 5" key="1">
    <citation type="journal article" date="2017" name="ISME J.">
        <title>Energy and carbon metabolisms in a deep terrestrial subsurface fluid microbial community.</title>
        <authorList>
            <person name="Momper L."/>
            <person name="Jungbluth S.P."/>
            <person name="Lee M.D."/>
            <person name="Amend J.P."/>
        </authorList>
    </citation>
    <scope>NUCLEOTIDE SEQUENCE [LARGE SCALE GENOMIC DNA]</scope>
    <source>
        <strain evidence="4">SURF_17</strain>
    </source>
</reference>
<dbReference type="PANTHER" id="PTHR11614">
    <property type="entry name" value="PHOSPHOLIPASE-RELATED"/>
    <property type="match status" value="1"/>
</dbReference>
<dbReference type="PIRSF" id="PIRSF017388">
    <property type="entry name" value="Esterase_lipase"/>
    <property type="match status" value="1"/>
</dbReference>
<name>A0A419F622_9BACT</name>
<dbReference type="GO" id="GO:0052689">
    <property type="term" value="F:carboxylic ester hydrolase activity"/>
    <property type="evidence" value="ECO:0007669"/>
    <property type="project" value="InterPro"/>
</dbReference>
<feature type="active site" description="Charge relay system" evidence="1">
    <location>
        <position position="231"/>
    </location>
</feature>
<gene>
    <name evidence="4" type="ORF">C4532_03540</name>
</gene>
<feature type="active site" description="Nucleophile" evidence="1">
    <location>
        <position position="93"/>
    </location>
</feature>
<dbReference type="InterPro" id="IPR012354">
    <property type="entry name" value="Esterase_lipase"/>
</dbReference>
<feature type="domain" description="Serine aminopeptidase S33" evidence="3">
    <location>
        <begin position="19"/>
        <end position="237"/>
    </location>
</feature>
<protein>
    <submittedName>
        <fullName evidence="4">Alpha/beta fold hydrolase</fullName>
    </submittedName>
</protein>
<dbReference type="InterPro" id="IPR022742">
    <property type="entry name" value="Hydrolase_4"/>
</dbReference>
<evidence type="ECO:0000256" key="2">
    <source>
        <dbReference type="PIRSR" id="PIRSR017388-2"/>
    </source>
</evidence>
<dbReference type="AlphaFoldDB" id="A0A419F622"/>
<feature type="active site" description="Charge relay system" evidence="1">
    <location>
        <position position="201"/>
    </location>
</feature>
<dbReference type="InterPro" id="IPR051044">
    <property type="entry name" value="MAG_DAG_Lipase"/>
</dbReference>
<dbReference type="InterPro" id="IPR029058">
    <property type="entry name" value="AB_hydrolase_fold"/>
</dbReference>
<proteinExistence type="predicted"/>
<organism evidence="4 5">
    <name type="scientific">Candidatus Abyssobacteria bacterium SURF_17</name>
    <dbReference type="NCBI Taxonomy" id="2093361"/>
    <lineage>
        <taxon>Bacteria</taxon>
        <taxon>Pseudomonadati</taxon>
        <taxon>Candidatus Hydrogenedentota</taxon>
        <taxon>Candidatus Abyssobacteria</taxon>
    </lineage>
</organism>
<dbReference type="EMBL" id="QZKI01000022">
    <property type="protein sequence ID" value="RJP73909.1"/>
    <property type="molecule type" value="Genomic_DNA"/>
</dbReference>
<feature type="binding site" evidence="2">
    <location>
        <position position="94"/>
    </location>
    <ligand>
        <name>substrate</name>
    </ligand>
</feature>
<accession>A0A419F622</accession>
<evidence type="ECO:0000259" key="3">
    <source>
        <dbReference type="Pfam" id="PF12146"/>
    </source>
</evidence>
<evidence type="ECO:0000313" key="5">
    <source>
        <dbReference type="Proteomes" id="UP000285961"/>
    </source>
</evidence>
<comment type="caution">
    <text evidence="4">The sequence shown here is derived from an EMBL/GenBank/DDBJ whole genome shotgun (WGS) entry which is preliminary data.</text>
</comment>
<dbReference type="Pfam" id="PF12146">
    <property type="entry name" value="Hydrolase_4"/>
    <property type="match status" value="1"/>
</dbReference>
<feature type="binding site" evidence="2">
    <location>
        <position position="25"/>
    </location>
    <ligand>
        <name>substrate</name>
    </ligand>
</feature>
<dbReference type="SUPFAM" id="SSF53474">
    <property type="entry name" value="alpha/beta-Hydrolases"/>
    <property type="match status" value="1"/>
</dbReference>
<evidence type="ECO:0000313" key="4">
    <source>
        <dbReference type="EMBL" id="RJP73909.1"/>
    </source>
</evidence>
<evidence type="ECO:0000256" key="1">
    <source>
        <dbReference type="PIRSR" id="PIRSR017388-1"/>
    </source>
</evidence>